<evidence type="ECO:0000256" key="4">
    <source>
        <dbReference type="ARBA" id="ARBA00022679"/>
    </source>
</evidence>
<dbReference type="SUPFAM" id="SSF53335">
    <property type="entry name" value="S-adenosyl-L-methionine-dependent methyltransferases"/>
    <property type="match status" value="1"/>
</dbReference>
<dbReference type="PANTHER" id="PTHR31760:SF0">
    <property type="entry name" value="S-ADENOSYL-L-METHIONINE-DEPENDENT METHYLTRANSFERASES SUPERFAMILY PROTEIN"/>
    <property type="match status" value="1"/>
</dbReference>
<dbReference type="Proteomes" id="UP000077868">
    <property type="component" value="Chromosome"/>
</dbReference>
<evidence type="ECO:0000256" key="2">
    <source>
        <dbReference type="ARBA" id="ARBA00022552"/>
    </source>
</evidence>
<evidence type="ECO:0000256" key="5">
    <source>
        <dbReference type="ARBA" id="ARBA00022691"/>
    </source>
</evidence>
<dbReference type="OrthoDB" id="9808773at2"/>
<dbReference type="GO" id="GO:0070043">
    <property type="term" value="F:rRNA (guanine-N7-)-methyltransferase activity"/>
    <property type="evidence" value="ECO:0007669"/>
    <property type="project" value="UniProtKB-UniRule"/>
</dbReference>
<dbReference type="InterPro" id="IPR003682">
    <property type="entry name" value="rRNA_ssu_MeTfrase_G"/>
</dbReference>
<dbReference type="HAMAP" id="MF_00074">
    <property type="entry name" value="16SrRNA_methyltr_G"/>
    <property type="match status" value="1"/>
</dbReference>
<dbReference type="PATRIC" id="fig|1300347.3.peg.1269"/>
<feature type="binding site" evidence="6">
    <location>
        <position position="54"/>
    </location>
    <ligand>
        <name>S-adenosyl-L-methionine</name>
        <dbReference type="ChEBI" id="CHEBI:59789"/>
    </ligand>
</feature>
<dbReference type="InterPro" id="IPR029063">
    <property type="entry name" value="SAM-dependent_MTases_sf"/>
</dbReference>
<name>A0A1A9GHB0_9ACTN</name>
<dbReference type="AlphaFoldDB" id="A0A1A9GHB0"/>
<evidence type="ECO:0000313" key="9">
    <source>
        <dbReference type="Proteomes" id="UP000077868"/>
    </source>
</evidence>
<keyword evidence="5 6" id="KW-0949">S-adenosyl-L-methionine</keyword>
<comment type="similarity">
    <text evidence="6">Belongs to the methyltransferase superfamily. RNA methyltransferase RsmG family.</text>
</comment>
<sequence length="229" mass="24308">MALAEQYAALLADAGVERGLIGPREVPRLWDRHVLNSAAVSTWIPEGARVCDIGSGAGLPGLVLALARPDVQVTLVEPLLRRTTFLDEAVALLGLTEQVEVVRARADALHGERLFDVVTSRAVAPLERLLGWSMPLVAPHGALVAMKGSSVADEVERSRGVLHGWGCAEPEIGRLGAGVLEEPTWVLRVAWADPSSVSWPPAPGTSAGRASRNGGRRPGPRSGRRRPQA</sequence>
<keyword evidence="1 6" id="KW-0963">Cytoplasm</keyword>
<evidence type="ECO:0000256" key="7">
    <source>
        <dbReference type="SAM" id="MobiDB-lite"/>
    </source>
</evidence>
<keyword evidence="3 6" id="KW-0489">Methyltransferase</keyword>
<evidence type="ECO:0000256" key="1">
    <source>
        <dbReference type="ARBA" id="ARBA00022490"/>
    </source>
</evidence>
<comment type="caution">
    <text evidence="6">Lacks conserved residue(s) required for the propagation of feature annotation.</text>
</comment>
<comment type="function">
    <text evidence="6">Specifically methylates the N7 position of a guanine in 16S rRNA.</text>
</comment>
<keyword evidence="9" id="KW-1185">Reference proteome</keyword>
<evidence type="ECO:0000256" key="3">
    <source>
        <dbReference type="ARBA" id="ARBA00022603"/>
    </source>
</evidence>
<dbReference type="Pfam" id="PF02527">
    <property type="entry name" value="GidB"/>
    <property type="match status" value="1"/>
</dbReference>
<gene>
    <name evidence="6 8" type="primary">rsmG</name>
    <name evidence="8" type="ORF">I601_1267</name>
</gene>
<reference evidence="8 9" key="1">
    <citation type="submission" date="2016-03" db="EMBL/GenBank/DDBJ databases">
        <title>Complete genome sequence of a soil Actinobacterium, Nocardioides dokdonensis FR1436.</title>
        <authorList>
            <person name="Kwon S.-K."/>
            <person name="Kim K."/>
            <person name="Kim J.F."/>
        </authorList>
    </citation>
    <scope>NUCLEOTIDE SEQUENCE [LARGE SCALE GENOMIC DNA]</scope>
    <source>
        <strain evidence="8 9">FR1436</strain>
    </source>
</reference>
<protein>
    <recommendedName>
        <fullName evidence="6">Ribosomal RNA small subunit methyltransferase G</fullName>
        <ecNumber evidence="6">2.1.1.-</ecNumber>
    </recommendedName>
    <alternativeName>
        <fullName evidence="6">16S rRNA 7-methylguanosine methyltransferase</fullName>
        <shortName evidence="6">16S rRNA m7G methyltransferase</shortName>
    </alternativeName>
</protein>
<accession>A0A1A9GHB0</accession>
<dbReference type="KEGG" id="ndk:I601_1267"/>
<keyword evidence="2 6" id="KW-0698">rRNA processing</keyword>
<dbReference type="NCBIfam" id="TIGR00138">
    <property type="entry name" value="rsmG_gidB"/>
    <property type="match status" value="1"/>
</dbReference>
<feature type="compositionally biased region" description="Basic residues" evidence="7">
    <location>
        <begin position="214"/>
        <end position="229"/>
    </location>
</feature>
<evidence type="ECO:0000256" key="6">
    <source>
        <dbReference type="HAMAP-Rule" id="MF_00074"/>
    </source>
</evidence>
<proteinExistence type="inferred from homology"/>
<dbReference type="Gene3D" id="3.40.50.150">
    <property type="entry name" value="Vaccinia Virus protein VP39"/>
    <property type="match status" value="1"/>
</dbReference>
<dbReference type="GO" id="GO:0005829">
    <property type="term" value="C:cytosol"/>
    <property type="evidence" value="ECO:0007669"/>
    <property type="project" value="TreeGrafter"/>
</dbReference>
<dbReference type="EC" id="2.1.1.-" evidence="6"/>
<feature type="binding site" evidence="6">
    <location>
        <position position="59"/>
    </location>
    <ligand>
        <name>S-adenosyl-L-methionine</name>
        <dbReference type="ChEBI" id="CHEBI:59789"/>
    </ligand>
</feature>
<comment type="subcellular location">
    <subcellularLocation>
        <location evidence="6">Cytoplasm</location>
    </subcellularLocation>
</comment>
<feature type="binding site" evidence="6">
    <location>
        <position position="121"/>
    </location>
    <ligand>
        <name>S-adenosyl-L-methionine</name>
        <dbReference type="ChEBI" id="CHEBI:59789"/>
    </ligand>
</feature>
<dbReference type="STRING" id="1300347.I601_1267"/>
<feature type="region of interest" description="Disordered" evidence="7">
    <location>
        <begin position="194"/>
        <end position="229"/>
    </location>
</feature>
<dbReference type="PANTHER" id="PTHR31760">
    <property type="entry name" value="S-ADENOSYL-L-METHIONINE-DEPENDENT METHYLTRANSFERASES SUPERFAMILY PROTEIN"/>
    <property type="match status" value="1"/>
</dbReference>
<keyword evidence="4 6" id="KW-0808">Transferase</keyword>
<organism evidence="8 9">
    <name type="scientific">Nocardioides dokdonensis FR1436</name>
    <dbReference type="NCBI Taxonomy" id="1300347"/>
    <lineage>
        <taxon>Bacteria</taxon>
        <taxon>Bacillati</taxon>
        <taxon>Actinomycetota</taxon>
        <taxon>Actinomycetes</taxon>
        <taxon>Propionibacteriales</taxon>
        <taxon>Nocardioidaceae</taxon>
        <taxon>Nocardioides</taxon>
    </lineage>
</organism>
<dbReference type="EMBL" id="CP015079">
    <property type="protein sequence ID" value="ANH37709.1"/>
    <property type="molecule type" value="Genomic_DNA"/>
</dbReference>
<evidence type="ECO:0000313" key="8">
    <source>
        <dbReference type="EMBL" id="ANH37709.1"/>
    </source>
</evidence>